<proteinExistence type="predicted"/>
<dbReference type="STRING" id="1036808.A0A0C3D5Z8"/>
<dbReference type="InterPro" id="IPR009057">
    <property type="entry name" value="Homeodomain-like_sf"/>
</dbReference>
<dbReference type="EMBL" id="KN822236">
    <property type="protein sequence ID" value="KIM51839.1"/>
    <property type="molecule type" value="Genomic_DNA"/>
</dbReference>
<accession>A0A0C3D5Z8</accession>
<organism evidence="1 2">
    <name type="scientific">Scleroderma citrinum Foug A</name>
    <dbReference type="NCBI Taxonomy" id="1036808"/>
    <lineage>
        <taxon>Eukaryota</taxon>
        <taxon>Fungi</taxon>
        <taxon>Dikarya</taxon>
        <taxon>Basidiomycota</taxon>
        <taxon>Agaricomycotina</taxon>
        <taxon>Agaricomycetes</taxon>
        <taxon>Agaricomycetidae</taxon>
        <taxon>Boletales</taxon>
        <taxon>Sclerodermatineae</taxon>
        <taxon>Sclerodermataceae</taxon>
        <taxon>Scleroderma</taxon>
    </lineage>
</organism>
<sequence length="112" mass="13104">MSHRLERDDIAMFLNLSTHTIRQVISHFRTHGTIPNQEEESAEKEHKNNRHLRDVDVEFLLGTIKKSPDLYLDKLQEMLAINCGVEVSRSTVWRTLRRCGFTMKKLSRVAVE</sequence>
<reference evidence="2" key="2">
    <citation type="submission" date="2015-01" db="EMBL/GenBank/DDBJ databases">
        <title>Evolutionary Origins and Diversification of the Mycorrhizal Mutualists.</title>
        <authorList>
            <consortium name="DOE Joint Genome Institute"/>
            <consortium name="Mycorrhizal Genomics Consortium"/>
            <person name="Kohler A."/>
            <person name="Kuo A."/>
            <person name="Nagy L.G."/>
            <person name="Floudas D."/>
            <person name="Copeland A."/>
            <person name="Barry K.W."/>
            <person name="Cichocki N."/>
            <person name="Veneault-Fourrey C."/>
            <person name="LaButti K."/>
            <person name="Lindquist E.A."/>
            <person name="Lipzen A."/>
            <person name="Lundell T."/>
            <person name="Morin E."/>
            <person name="Murat C."/>
            <person name="Riley R."/>
            <person name="Ohm R."/>
            <person name="Sun H."/>
            <person name="Tunlid A."/>
            <person name="Henrissat B."/>
            <person name="Grigoriev I.V."/>
            <person name="Hibbett D.S."/>
            <person name="Martin F."/>
        </authorList>
    </citation>
    <scope>NUCLEOTIDE SEQUENCE [LARGE SCALE GENOMIC DNA]</scope>
    <source>
        <strain evidence="2">Foug A</strain>
    </source>
</reference>
<dbReference type="HOGENOM" id="CLU_056788_9_2_1"/>
<evidence type="ECO:0000313" key="1">
    <source>
        <dbReference type="EMBL" id="KIM51839.1"/>
    </source>
</evidence>
<gene>
    <name evidence="1" type="ORF">SCLCIDRAFT_33108</name>
</gene>
<dbReference type="InParanoid" id="A0A0C3D5Z8"/>
<reference evidence="1 2" key="1">
    <citation type="submission" date="2014-04" db="EMBL/GenBank/DDBJ databases">
        <authorList>
            <consortium name="DOE Joint Genome Institute"/>
            <person name="Kuo A."/>
            <person name="Kohler A."/>
            <person name="Nagy L.G."/>
            <person name="Floudas D."/>
            <person name="Copeland A."/>
            <person name="Barry K.W."/>
            <person name="Cichocki N."/>
            <person name="Veneault-Fourrey C."/>
            <person name="LaButti K."/>
            <person name="Lindquist E.A."/>
            <person name="Lipzen A."/>
            <person name="Lundell T."/>
            <person name="Morin E."/>
            <person name="Murat C."/>
            <person name="Sun H."/>
            <person name="Tunlid A."/>
            <person name="Henrissat B."/>
            <person name="Grigoriev I.V."/>
            <person name="Hibbett D.S."/>
            <person name="Martin F."/>
            <person name="Nordberg H.P."/>
            <person name="Cantor M.N."/>
            <person name="Hua S.X."/>
        </authorList>
    </citation>
    <scope>NUCLEOTIDE SEQUENCE [LARGE SCALE GENOMIC DNA]</scope>
    <source>
        <strain evidence="1 2">Foug A</strain>
    </source>
</reference>
<protein>
    <submittedName>
        <fullName evidence="1">Uncharacterized protein</fullName>
    </submittedName>
</protein>
<dbReference type="OrthoDB" id="3203937at2759"/>
<name>A0A0C3D5Z8_9AGAM</name>
<dbReference type="SUPFAM" id="SSF46689">
    <property type="entry name" value="Homeodomain-like"/>
    <property type="match status" value="1"/>
</dbReference>
<dbReference type="AlphaFoldDB" id="A0A0C3D5Z8"/>
<keyword evidence="2" id="KW-1185">Reference proteome</keyword>
<dbReference type="Proteomes" id="UP000053989">
    <property type="component" value="Unassembled WGS sequence"/>
</dbReference>
<evidence type="ECO:0000313" key="2">
    <source>
        <dbReference type="Proteomes" id="UP000053989"/>
    </source>
</evidence>